<proteinExistence type="predicted"/>
<reference evidence="1" key="1">
    <citation type="submission" date="2022-07" db="EMBL/GenBank/DDBJ databases">
        <title>Phylogenomic reconstructions and comparative analyses of Kickxellomycotina fungi.</title>
        <authorList>
            <person name="Reynolds N.K."/>
            <person name="Stajich J.E."/>
            <person name="Barry K."/>
            <person name="Grigoriev I.V."/>
            <person name="Crous P."/>
            <person name="Smith M.E."/>
        </authorList>
    </citation>
    <scope>NUCLEOTIDE SEQUENCE</scope>
    <source>
        <strain evidence="1">NRRL 5244</strain>
    </source>
</reference>
<organism evidence="1 2">
    <name type="scientific">Linderina macrospora</name>
    <dbReference type="NCBI Taxonomy" id="4868"/>
    <lineage>
        <taxon>Eukaryota</taxon>
        <taxon>Fungi</taxon>
        <taxon>Fungi incertae sedis</taxon>
        <taxon>Zoopagomycota</taxon>
        <taxon>Kickxellomycotina</taxon>
        <taxon>Kickxellomycetes</taxon>
        <taxon>Kickxellales</taxon>
        <taxon>Kickxellaceae</taxon>
        <taxon>Linderina</taxon>
    </lineage>
</organism>
<protein>
    <submittedName>
        <fullName evidence="1">Condensin complex non-SMC subunit Cnd1</fullName>
    </submittedName>
</protein>
<accession>A0ACC1JFI6</accession>
<gene>
    <name evidence="1" type="primary">cnd1_1</name>
    <name evidence="1" type="ORF">FBU59_000942</name>
</gene>
<feature type="non-terminal residue" evidence="1">
    <location>
        <position position="885"/>
    </location>
</feature>
<evidence type="ECO:0000313" key="1">
    <source>
        <dbReference type="EMBL" id="KAJ1949889.1"/>
    </source>
</evidence>
<comment type="caution">
    <text evidence="1">The sequence shown here is derived from an EMBL/GenBank/DDBJ whole genome shotgun (WGS) entry which is preliminary data.</text>
</comment>
<dbReference type="EMBL" id="JANBPW010000336">
    <property type="protein sequence ID" value="KAJ1949889.1"/>
    <property type="molecule type" value="Genomic_DNA"/>
</dbReference>
<evidence type="ECO:0000313" key="2">
    <source>
        <dbReference type="Proteomes" id="UP001150603"/>
    </source>
</evidence>
<sequence length="885" mass="98938">MFNLHEQLIKLQEDEVEIHNDFTFEGIDSIVAKRAINSLTDKLVVNGDAINDDIAFDTLRAFARDLHAVDPKLVARGLDMLVAGFENVVRQASSALSTHGTDPTQYAETLDRYAYLFQWTIERGESSASQIRTAAAQPKGRKRKGASSVPGSNKALNIAEIVPGWKSKVMDLYLLLQQLFQLPLGRIWNSVPERDSFIGVFMRLAHKVLENPAYTRDTEFQMAMFNVMSKWVQTYNGLYGAVTLITQNIQHYEHLSESMAQLVQLAYDKYDGTQLADEVLRDIAGKEFSSVHDKAGPKNTARFIVKFSQLAPKALLRQMGLLIRHLDSEAHIMRSAMVDSIGHLIMYLATQEEQTDIIKNQIGEYFDIVEQRFQDNHYLVRAKVMQVCQFICSGPAKFPKRRPRLIGLVVGRLEDKASNVRKHAIRALTILMESHPFALDGAELANEPLEKNLKKITRELANLAKGVAAEKPAEQPAEKPAEKEDKPEDSDAEMADVEEEESKGDGDETATGGDDAQNADSQSSVPDISKAGLTPEMAAKAMHLQFQQRYYRDALHFVHQLQEALPLLVQLLGATNKSEVMEAMDFFVTAVRFRVDGAQNGIRRMAHLIWVPSTNNAPNAAVAHTGPNANSNPEEARGVRAKLLDSYKQLYLMPNERLSAAENTSRITRNLISLTFGATLAELISLEELIRTLVDEQFIGADIIVKLRSVYGYTRQRLPAAQRRGAIIVLGMMAQARRSVVTDDIDLYLRIGLGRYGHEDLSLAKYTCLALQCLGERRSKRPGTVAHMEDVEVKRFPMDNPIFDRLARIIEQPRRDPEWFPAAEQALNTIYALGEKPDAFAVRVVRQQARLVQDLLASTSTPQATAADDDAMDVDSEEAETLSQP</sequence>
<keyword evidence="2" id="KW-1185">Reference proteome</keyword>
<name>A0ACC1JFI6_9FUNG</name>
<dbReference type="Proteomes" id="UP001150603">
    <property type="component" value="Unassembled WGS sequence"/>
</dbReference>